<keyword evidence="7" id="KW-1185">Reference proteome</keyword>
<keyword evidence="1" id="KW-0805">Transcription regulation</keyword>
<keyword evidence="3" id="KW-0804">Transcription</keyword>
<dbReference type="EMBL" id="JAFFZP010000002">
    <property type="protein sequence ID" value="MBN0986095.1"/>
    <property type="molecule type" value="Genomic_DNA"/>
</dbReference>
<evidence type="ECO:0000259" key="4">
    <source>
        <dbReference type="PROSITE" id="PS51077"/>
    </source>
</evidence>
<dbReference type="Gene3D" id="1.10.10.10">
    <property type="entry name" value="Winged helix-like DNA-binding domain superfamily/Winged helix DNA-binding domain"/>
    <property type="match status" value="1"/>
</dbReference>
<evidence type="ECO:0000256" key="1">
    <source>
        <dbReference type="ARBA" id="ARBA00023015"/>
    </source>
</evidence>
<sequence length="267" mass="29864">MIDTTITIPKDQKQGISSLELGLKILEHIAEYGKPVTLKALAELAEMSPSRLHKYLVSLVKLGYISQQSNSRYTLATSSLKIGISALRLIDPIQSAFLCAEKLHREYDRTITVAIWNGNYPLVIKWLDSSRSLNVNIRLGSQLSPFTSASGRIFLAFLPDQRRQEIIDEFFAAPPALPRHMGKPLNKSAFIKLLEEIREEKVCRFKQDYLPDINVVSAPIFDVDNNISSIINLLGQTSDTPVDKGSIYEQAVLNACQTATQQLRGYS</sequence>
<dbReference type="InterPro" id="IPR036390">
    <property type="entry name" value="WH_DNA-bd_sf"/>
</dbReference>
<gene>
    <name evidence="6" type="ORF">JW498_01840</name>
</gene>
<feature type="domain" description="HTH iclR-type" evidence="4">
    <location>
        <begin position="16"/>
        <end position="77"/>
    </location>
</feature>
<organism evidence="6 7">
    <name type="scientific">Amphritea pacifica</name>
    <dbReference type="NCBI Taxonomy" id="2811233"/>
    <lineage>
        <taxon>Bacteria</taxon>
        <taxon>Pseudomonadati</taxon>
        <taxon>Pseudomonadota</taxon>
        <taxon>Gammaproteobacteria</taxon>
        <taxon>Oceanospirillales</taxon>
        <taxon>Oceanospirillaceae</taxon>
        <taxon>Amphritea</taxon>
    </lineage>
</organism>
<reference evidence="6 7" key="1">
    <citation type="submission" date="2021-02" db="EMBL/GenBank/DDBJ databases">
        <title>A novel species of genus Amphritea isolated from a fishpond in China.</title>
        <authorList>
            <person name="Lu H."/>
        </authorList>
    </citation>
    <scope>NUCLEOTIDE SEQUENCE [LARGE SCALE GENOMIC DNA]</scope>
    <source>
        <strain evidence="6 7">RP18W</strain>
    </source>
</reference>
<dbReference type="SUPFAM" id="SSF55781">
    <property type="entry name" value="GAF domain-like"/>
    <property type="match status" value="1"/>
</dbReference>
<comment type="caution">
    <text evidence="6">The sequence shown here is derived from an EMBL/GenBank/DDBJ whole genome shotgun (WGS) entry which is preliminary data.</text>
</comment>
<dbReference type="PANTHER" id="PTHR30136">
    <property type="entry name" value="HELIX-TURN-HELIX TRANSCRIPTIONAL REGULATOR, ICLR FAMILY"/>
    <property type="match status" value="1"/>
</dbReference>
<name>A0ABS2W315_9GAMM</name>
<dbReference type="InterPro" id="IPR036388">
    <property type="entry name" value="WH-like_DNA-bd_sf"/>
</dbReference>
<dbReference type="InterPro" id="IPR050707">
    <property type="entry name" value="HTH_MetabolicPath_Reg"/>
</dbReference>
<dbReference type="InterPro" id="IPR005471">
    <property type="entry name" value="Tscrpt_reg_IclR_N"/>
</dbReference>
<evidence type="ECO:0000313" key="6">
    <source>
        <dbReference type="EMBL" id="MBN0986095.1"/>
    </source>
</evidence>
<dbReference type="RefSeq" id="WP_205210960.1">
    <property type="nucleotide sequence ID" value="NZ_JAFFZO010000020.1"/>
</dbReference>
<dbReference type="SUPFAM" id="SSF46785">
    <property type="entry name" value="Winged helix' DNA-binding domain"/>
    <property type="match status" value="1"/>
</dbReference>
<keyword evidence="2" id="KW-0238">DNA-binding</keyword>
<dbReference type="Gene3D" id="3.30.450.40">
    <property type="match status" value="1"/>
</dbReference>
<feature type="domain" description="IclR-ED" evidence="5">
    <location>
        <begin position="78"/>
        <end position="265"/>
    </location>
</feature>
<dbReference type="PANTHER" id="PTHR30136:SF8">
    <property type="entry name" value="TRANSCRIPTIONAL REGULATORY PROTEIN"/>
    <property type="match status" value="1"/>
</dbReference>
<dbReference type="Pfam" id="PF01614">
    <property type="entry name" value="IclR_C"/>
    <property type="match status" value="1"/>
</dbReference>
<proteinExistence type="predicted"/>
<dbReference type="Proteomes" id="UP000760472">
    <property type="component" value="Unassembled WGS sequence"/>
</dbReference>
<accession>A0ABS2W315</accession>
<evidence type="ECO:0000313" key="7">
    <source>
        <dbReference type="Proteomes" id="UP000760472"/>
    </source>
</evidence>
<dbReference type="InterPro" id="IPR029016">
    <property type="entry name" value="GAF-like_dom_sf"/>
</dbReference>
<dbReference type="PROSITE" id="PS51078">
    <property type="entry name" value="ICLR_ED"/>
    <property type="match status" value="1"/>
</dbReference>
<dbReference type="Pfam" id="PF09339">
    <property type="entry name" value="HTH_IclR"/>
    <property type="match status" value="1"/>
</dbReference>
<evidence type="ECO:0000256" key="2">
    <source>
        <dbReference type="ARBA" id="ARBA00023125"/>
    </source>
</evidence>
<dbReference type="PROSITE" id="PS51077">
    <property type="entry name" value="HTH_ICLR"/>
    <property type="match status" value="1"/>
</dbReference>
<evidence type="ECO:0000259" key="5">
    <source>
        <dbReference type="PROSITE" id="PS51078"/>
    </source>
</evidence>
<dbReference type="InterPro" id="IPR014757">
    <property type="entry name" value="Tscrpt_reg_IclR_C"/>
</dbReference>
<protein>
    <submittedName>
        <fullName evidence="6">IclR family transcriptional regulator</fullName>
    </submittedName>
</protein>
<dbReference type="SMART" id="SM00346">
    <property type="entry name" value="HTH_ICLR"/>
    <property type="match status" value="1"/>
</dbReference>
<evidence type="ECO:0000256" key="3">
    <source>
        <dbReference type="ARBA" id="ARBA00023163"/>
    </source>
</evidence>